<feature type="transmembrane region" description="Helical" evidence="1">
    <location>
        <begin position="14"/>
        <end position="35"/>
    </location>
</feature>
<keyword evidence="3" id="KW-1185">Reference proteome</keyword>
<dbReference type="AlphaFoldDB" id="A0A3N4LH58"/>
<accession>A0A3N4LH58</accession>
<keyword evidence="1" id="KW-0472">Membrane</keyword>
<evidence type="ECO:0000313" key="3">
    <source>
        <dbReference type="Proteomes" id="UP000267821"/>
    </source>
</evidence>
<keyword evidence="1" id="KW-0812">Transmembrane</keyword>
<evidence type="ECO:0000256" key="1">
    <source>
        <dbReference type="SAM" id="Phobius"/>
    </source>
</evidence>
<keyword evidence="1" id="KW-1133">Transmembrane helix</keyword>
<gene>
    <name evidence="2" type="ORF">L211DRAFT_457105</name>
</gene>
<protein>
    <submittedName>
        <fullName evidence="2">Uncharacterized protein</fullName>
    </submittedName>
</protein>
<organism evidence="2 3">
    <name type="scientific">Terfezia boudieri ATCC MYA-4762</name>
    <dbReference type="NCBI Taxonomy" id="1051890"/>
    <lineage>
        <taxon>Eukaryota</taxon>
        <taxon>Fungi</taxon>
        <taxon>Dikarya</taxon>
        <taxon>Ascomycota</taxon>
        <taxon>Pezizomycotina</taxon>
        <taxon>Pezizomycetes</taxon>
        <taxon>Pezizales</taxon>
        <taxon>Pezizaceae</taxon>
        <taxon>Terfezia</taxon>
    </lineage>
</organism>
<proteinExistence type="predicted"/>
<sequence length="92" mass="10531">MGSDLLLVWIYRSIWVYFFSTFVWTSLIPVFIFVYPPTRYSDFLLVLLLMDEWPIGPCMCVLQYRVCTCFVSYALVLCADPSAGRNVLAAAA</sequence>
<name>A0A3N4LH58_9PEZI</name>
<dbReference type="Proteomes" id="UP000267821">
    <property type="component" value="Unassembled WGS sequence"/>
</dbReference>
<evidence type="ECO:0000313" key="2">
    <source>
        <dbReference type="EMBL" id="RPB21038.1"/>
    </source>
</evidence>
<reference evidence="2 3" key="1">
    <citation type="journal article" date="2018" name="Nat. Ecol. Evol.">
        <title>Pezizomycetes genomes reveal the molecular basis of ectomycorrhizal truffle lifestyle.</title>
        <authorList>
            <person name="Murat C."/>
            <person name="Payen T."/>
            <person name="Noel B."/>
            <person name="Kuo A."/>
            <person name="Morin E."/>
            <person name="Chen J."/>
            <person name="Kohler A."/>
            <person name="Krizsan K."/>
            <person name="Balestrini R."/>
            <person name="Da Silva C."/>
            <person name="Montanini B."/>
            <person name="Hainaut M."/>
            <person name="Levati E."/>
            <person name="Barry K.W."/>
            <person name="Belfiori B."/>
            <person name="Cichocki N."/>
            <person name="Clum A."/>
            <person name="Dockter R.B."/>
            <person name="Fauchery L."/>
            <person name="Guy J."/>
            <person name="Iotti M."/>
            <person name="Le Tacon F."/>
            <person name="Lindquist E.A."/>
            <person name="Lipzen A."/>
            <person name="Malagnac F."/>
            <person name="Mello A."/>
            <person name="Molinier V."/>
            <person name="Miyauchi S."/>
            <person name="Poulain J."/>
            <person name="Riccioni C."/>
            <person name="Rubini A."/>
            <person name="Sitrit Y."/>
            <person name="Splivallo R."/>
            <person name="Traeger S."/>
            <person name="Wang M."/>
            <person name="Zifcakova L."/>
            <person name="Wipf D."/>
            <person name="Zambonelli A."/>
            <person name="Paolocci F."/>
            <person name="Nowrousian M."/>
            <person name="Ottonello S."/>
            <person name="Baldrian P."/>
            <person name="Spatafora J.W."/>
            <person name="Henrissat B."/>
            <person name="Nagy L.G."/>
            <person name="Aury J.M."/>
            <person name="Wincker P."/>
            <person name="Grigoriev I.V."/>
            <person name="Bonfante P."/>
            <person name="Martin F.M."/>
        </authorList>
    </citation>
    <scope>NUCLEOTIDE SEQUENCE [LARGE SCALE GENOMIC DNA]</scope>
    <source>
        <strain evidence="2 3">ATCC MYA-4762</strain>
    </source>
</reference>
<dbReference type="EMBL" id="ML121564">
    <property type="protein sequence ID" value="RPB21038.1"/>
    <property type="molecule type" value="Genomic_DNA"/>
</dbReference>
<dbReference type="InParanoid" id="A0A3N4LH58"/>